<evidence type="ECO:0000313" key="3">
    <source>
        <dbReference type="Proteomes" id="UP000749040"/>
    </source>
</evidence>
<sequence length="66" mass="6816">MELALATEAGPLRCHGGLAGVPPITGSVPYITPRTGGQDIGDQDLTNRPAGNSMATARQLNCRLRG</sequence>
<name>A0ABS2TIA6_9ACTN</name>
<organism evidence="2 3">
    <name type="scientific">Actinacidiphila acididurans</name>
    <dbReference type="NCBI Taxonomy" id="2784346"/>
    <lineage>
        <taxon>Bacteria</taxon>
        <taxon>Bacillati</taxon>
        <taxon>Actinomycetota</taxon>
        <taxon>Actinomycetes</taxon>
        <taxon>Kitasatosporales</taxon>
        <taxon>Streptomycetaceae</taxon>
        <taxon>Actinacidiphila</taxon>
    </lineage>
</organism>
<comment type="caution">
    <text evidence="2">The sequence shown here is derived from an EMBL/GenBank/DDBJ whole genome shotgun (WGS) entry which is preliminary data.</text>
</comment>
<reference evidence="2 3" key="1">
    <citation type="submission" date="2021-01" db="EMBL/GenBank/DDBJ databases">
        <title>Streptomyces acididurans sp. nov., isolated from a peat swamp forest soil.</title>
        <authorList>
            <person name="Chantavorakit T."/>
            <person name="Duangmal K."/>
        </authorList>
    </citation>
    <scope>NUCLEOTIDE SEQUENCE [LARGE SCALE GENOMIC DNA]</scope>
    <source>
        <strain evidence="2 3">KK5PA1</strain>
    </source>
</reference>
<dbReference type="Proteomes" id="UP000749040">
    <property type="component" value="Unassembled WGS sequence"/>
</dbReference>
<dbReference type="EMBL" id="JADKYB010000001">
    <property type="protein sequence ID" value="MBM9503080.1"/>
    <property type="molecule type" value="Genomic_DNA"/>
</dbReference>
<gene>
    <name evidence="2" type="ORF">ITX44_00730</name>
</gene>
<keyword evidence="3" id="KW-1185">Reference proteome</keyword>
<evidence type="ECO:0000256" key="1">
    <source>
        <dbReference type="SAM" id="MobiDB-lite"/>
    </source>
</evidence>
<accession>A0ABS2TIA6</accession>
<dbReference type="RefSeq" id="WP_205354965.1">
    <property type="nucleotide sequence ID" value="NZ_JADKYB010000001.1"/>
</dbReference>
<evidence type="ECO:0000313" key="2">
    <source>
        <dbReference type="EMBL" id="MBM9503080.1"/>
    </source>
</evidence>
<proteinExistence type="predicted"/>
<feature type="region of interest" description="Disordered" evidence="1">
    <location>
        <begin position="29"/>
        <end position="51"/>
    </location>
</feature>
<protein>
    <submittedName>
        <fullName evidence="2">Uncharacterized protein</fullName>
    </submittedName>
</protein>